<sequence length="74" mass="8372">MALRALRTWDLRMRFCLKMASRLVLMWSCWVLMVTAERVASEDELTVEKKGDCLAAAAVPIVHGRIISANTFAF</sequence>
<feature type="signal peptide" evidence="1">
    <location>
        <begin position="1"/>
        <end position="36"/>
    </location>
</feature>
<dbReference type="Proteomes" id="UP001415857">
    <property type="component" value="Unassembled WGS sequence"/>
</dbReference>
<evidence type="ECO:0000313" key="3">
    <source>
        <dbReference type="Proteomes" id="UP001415857"/>
    </source>
</evidence>
<evidence type="ECO:0000313" key="2">
    <source>
        <dbReference type="EMBL" id="KAK9278906.1"/>
    </source>
</evidence>
<dbReference type="EMBL" id="JBBPBK010000009">
    <property type="protein sequence ID" value="KAK9278906.1"/>
    <property type="molecule type" value="Genomic_DNA"/>
</dbReference>
<name>A0AAP0WWA6_LIQFO</name>
<accession>A0AAP0WWA6</accession>
<proteinExistence type="predicted"/>
<gene>
    <name evidence="2" type="ORF">L1049_028487</name>
</gene>
<dbReference type="AlphaFoldDB" id="A0AAP0WWA6"/>
<protein>
    <submittedName>
        <fullName evidence="2">Uncharacterized protein</fullName>
    </submittedName>
</protein>
<keyword evidence="1" id="KW-0732">Signal</keyword>
<keyword evidence="3" id="KW-1185">Reference proteome</keyword>
<comment type="caution">
    <text evidence="2">The sequence shown here is derived from an EMBL/GenBank/DDBJ whole genome shotgun (WGS) entry which is preliminary data.</text>
</comment>
<evidence type="ECO:0000256" key="1">
    <source>
        <dbReference type="SAM" id="SignalP"/>
    </source>
</evidence>
<organism evidence="2 3">
    <name type="scientific">Liquidambar formosana</name>
    <name type="common">Formosan gum</name>
    <dbReference type="NCBI Taxonomy" id="63359"/>
    <lineage>
        <taxon>Eukaryota</taxon>
        <taxon>Viridiplantae</taxon>
        <taxon>Streptophyta</taxon>
        <taxon>Embryophyta</taxon>
        <taxon>Tracheophyta</taxon>
        <taxon>Spermatophyta</taxon>
        <taxon>Magnoliopsida</taxon>
        <taxon>eudicotyledons</taxon>
        <taxon>Gunneridae</taxon>
        <taxon>Pentapetalae</taxon>
        <taxon>Saxifragales</taxon>
        <taxon>Altingiaceae</taxon>
        <taxon>Liquidambar</taxon>
    </lineage>
</organism>
<reference evidence="2 3" key="1">
    <citation type="journal article" date="2024" name="Plant J.">
        <title>Genome sequences and population genomics reveal climatic adaptation and genomic divergence between two closely related sweetgum species.</title>
        <authorList>
            <person name="Xu W.Q."/>
            <person name="Ren C.Q."/>
            <person name="Zhang X.Y."/>
            <person name="Comes H.P."/>
            <person name="Liu X.H."/>
            <person name="Li Y.G."/>
            <person name="Kettle C.J."/>
            <person name="Jalonen R."/>
            <person name="Gaisberger H."/>
            <person name="Ma Y.Z."/>
            <person name="Qiu Y.X."/>
        </authorList>
    </citation>
    <scope>NUCLEOTIDE SEQUENCE [LARGE SCALE GENOMIC DNA]</scope>
    <source>
        <strain evidence="2">Hangzhou</strain>
    </source>
</reference>
<feature type="chain" id="PRO_5042954662" evidence="1">
    <location>
        <begin position="37"/>
        <end position="74"/>
    </location>
</feature>